<dbReference type="RefSeq" id="WP_135628369.1">
    <property type="nucleotide sequence ID" value="NZ_RQES01000010.1"/>
</dbReference>
<keyword evidence="4" id="KW-1185">Reference proteome</keyword>
<evidence type="ECO:0000313" key="4">
    <source>
        <dbReference type="Proteomes" id="UP000298057"/>
    </source>
</evidence>
<dbReference type="Proteomes" id="UP000297832">
    <property type="component" value="Unassembled WGS sequence"/>
</dbReference>
<dbReference type="Proteomes" id="UP000298057">
    <property type="component" value="Unassembled WGS sequence"/>
</dbReference>
<accession>A0A4R9G9B4</accession>
<evidence type="ECO:0000313" key="2">
    <source>
        <dbReference type="EMBL" id="TGM18594.1"/>
    </source>
</evidence>
<evidence type="ECO:0000313" key="3">
    <source>
        <dbReference type="Proteomes" id="UP000297832"/>
    </source>
</evidence>
<evidence type="ECO:0000313" key="1">
    <source>
        <dbReference type="EMBL" id="TGM15457.1"/>
    </source>
</evidence>
<dbReference type="EMBL" id="RQGV01000005">
    <property type="protein sequence ID" value="TGM15457.1"/>
    <property type="molecule type" value="Genomic_DNA"/>
</dbReference>
<dbReference type="NCBIfam" id="NF047524">
    <property type="entry name" value="LIC_10461_domain"/>
    <property type="match status" value="1"/>
</dbReference>
<dbReference type="AlphaFoldDB" id="A0A4R9G9B4"/>
<protein>
    <submittedName>
        <fullName evidence="1">Uncharacterized protein</fullName>
    </submittedName>
</protein>
<sequence>MLSYIRKICFFLYLILVGIYCHSTVLVHKSDVLPLTQQEKPPLPEKNLKQSSTLFGTYFLSSKEEAICKNNIPAEVKLVTTTGDSLIHFFIGPFYNTKTVIVYCRPLRVLDGNNFGQ</sequence>
<reference evidence="2" key="1">
    <citation type="submission" date="2018-10" db="EMBL/GenBank/DDBJ databases">
        <authorList>
            <person name="Vincent A.T."/>
            <person name="Schiettekatte O."/>
            <person name="Bourhy P."/>
            <person name="Veyrier F.J."/>
            <person name="Picardeau M."/>
        </authorList>
    </citation>
    <scope>NUCLEOTIDE SEQUENCE</scope>
    <source>
        <strain evidence="2">201702406</strain>
    </source>
</reference>
<dbReference type="EMBL" id="RQGU01000113">
    <property type="protein sequence ID" value="TGM18594.1"/>
    <property type="molecule type" value="Genomic_DNA"/>
</dbReference>
<dbReference type="OrthoDB" id="333421at2"/>
<proteinExistence type="predicted"/>
<name>A0A4R9G9B4_9LEPT</name>
<organism evidence="1 3">
    <name type="scientific">Leptospira selangorensis</name>
    <dbReference type="NCBI Taxonomy" id="2484982"/>
    <lineage>
        <taxon>Bacteria</taxon>
        <taxon>Pseudomonadati</taxon>
        <taxon>Spirochaetota</taxon>
        <taxon>Spirochaetia</taxon>
        <taxon>Leptospirales</taxon>
        <taxon>Leptospiraceae</taxon>
        <taxon>Leptospira</taxon>
    </lineage>
</organism>
<reference evidence="1 3" key="2">
    <citation type="journal article" date="2019" name="PLoS Negl. Trop. Dis.">
        <title>Revisiting the worldwide diversity of Leptospira species in the environment.</title>
        <authorList>
            <person name="Vincent A.T."/>
            <person name="Schiettekatte O."/>
            <person name="Bourhy P."/>
            <person name="Veyrier F.J."/>
            <person name="Picardeau M."/>
        </authorList>
    </citation>
    <scope>NUCLEOTIDE SEQUENCE [LARGE SCALE GENOMIC DNA]</scope>
    <source>
        <strain evidence="1 3">201702405</strain>
        <strain evidence="2">201702406</strain>
    </source>
</reference>
<gene>
    <name evidence="1" type="ORF">EHQ81_03410</name>
    <name evidence="2" type="ORF">EHQ82_16300</name>
</gene>
<comment type="caution">
    <text evidence="1">The sequence shown here is derived from an EMBL/GenBank/DDBJ whole genome shotgun (WGS) entry which is preliminary data.</text>
</comment>